<protein>
    <submittedName>
        <fullName evidence="1">Uncharacterized protein</fullName>
    </submittedName>
</protein>
<dbReference type="AlphaFoldDB" id="A0A0K2U532"/>
<evidence type="ECO:0000313" key="1">
    <source>
        <dbReference type="EMBL" id="CDW33364.1"/>
    </source>
</evidence>
<proteinExistence type="predicted"/>
<sequence length="29" mass="3285">MEDHYSINVCKAFRGHLEFVIAADGGYIQ</sequence>
<accession>A0A0K2U532</accession>
<organism evidence="1">
    <name type="scientific">Lepeophtheirus salmonis</name>
    <name type="common">Salmon louse</name>
    <name type="synonym">Caligus salmonis</name>
    <dbReference type="NCBI Taxonomy" id="72036"/>
    <lineage>
        <taxon>Eukaryota</taxon>
        <taxon>Metazoa</taxon>
        <taxon>Ecdysozoa</taxon>
        <taxon>Arthropoda</taxon>
        <taxon>Crustacea</taxon>
        <taxon>Multicrustacea</taxon>
        <taxon>Hexanauplia</taxon>
        <taxon>Copepoda</taxon>
        <taxon>Siphonostomatoida</taxon>
        <taxon>Caligidae</taxon>
        <taxon>Lepeophtheirus</taxon>
    </lineage>
</organism>
<name>A0A0K2U532_LEPSM</name>
<reference evidence="1" key="1">
    <citation type="submission" date="2014-05" db="EMBL/GenBank/DDBJ databases">
        <authorList>
            <person name="Chronopoulou M."/>
        </authorList>
    </citation>
    <scope>NUCLEOTIDE SEQUENCE</scope>
    <source>
        <tissue evidence="1">Whole organism</tissue>
    </source>
</reference>
<dbReference type="EMBL" id="HACA01016003">
    <property type="protein sequence ID" value="CDW33364.1"/>
    <property type="molecule type" value="Transcribed_RNA"/>
</dbReference>